<proteinExistence type="predicted"/>
<keyword evidence="1" id="KW-1133">Transmembrane helix</keyword>
<organism evidence="2 3">
    <name type="scientific">Setaria digitata</name>
    <dbReference type="NCBI Taxonomy" id="48799"/>
    <lineage>
        <taxon>Eukaryota</taxon>
        <taxon>Metazoa</taxon>
        <taxon>Ecdysozoa</taxon>
        <taxon>Nematoda</taxon>
        <taxon>Chromadorea</taxon>
        <taxon>Rhabditida</taxon>
        <taxon>Spirurina</taxon>
        <taxon>Spiruromorpha</taxon>
        <taxon>Filarioidea</taxon>
        <taxon>Setariidae</taxon>
        <taxon>Setaria</taxon>
    </lineage>
</organism>
<evidence type="ECO:0000313" key="2">
    <source>
        <dbReference type="Proteomes" id="UP000887581"/>
    </source>
</evidence>
<keyword evidence="1" id="KW-0472">Membrane</keyword>
<keyword evidence="2" id="KW-1185">Reference proteome</keyword>
<feature type="transmembrane region" description="Helical" evidence="1">
    <location>
        <begin position="27"/>
        <end position="44"/>
    </location>
</feature>
<dbReference type="AlphaFoldDB" id="A0A915PK76"/>
<keyword evidence="1" id="KW-0812">Transmembrane</keyword>
<sequence>MISLFLSLIGLVLLICGYGLNYSTIAFLSLGLIGLAISIILWTIRPKSSITWPICFKRLFNRQRRFNKSNHTEVLDRDKAEMIMKNIRGIPYLIQAIQYSMEATYYTAMLAQGNTDGLPTTSVIHTAPKCISVIDSDHEDCCPEVLSRDRTSVRVVHQTIEEWIPTGSSSWNNTQLRISINSSPDSRINVFPYTEVMPRPSTDATLEVVETPAEIAPEIEERMIFLKRPDLRKNFQLRCMAMSSDFLHKFNESFRSFPH</sequence>
<protein>
    <submittedName>
        <fullName evidence="3">Uncharacterized protein</fullName>
    </submittedName>
</protein>
<dbReference type="WBParaSite" id="sdigi.contig142.g5166.t1">
    <property type="protein sequence ID" value="sdigi.contig142.g5166.t1"/>
    <property type="gene ID" value="sdigi.contig142.g5166"/>
</dbReference>
<evidence type="ECO:0000256" key="1">
    <source>
        <dbReference type="SAM" id="Phobius"/>
    </source>
</evidence>
<reference evidence="3" key="1">
    <citation type="submission" date="2022-11" db="UniProtKB">
        <authorList>
            <consortium name="WormBaseParasite"/>
        </authorList>
    </citation>
    <scope>IDENTIFICATION</scope>
</reference>
<dbReference type="Proteomes" id="UP000887581">
    <property type="component" value="Unplaced"/>
</dbReference>
<accession>A0A915PK76</accession>
<name>A0A915PK76_9BILA</name>
<evidence type="ECO:0000313" key="3">
    <source>
        <dbReference type="WBParaSite" id="sdigi.contig142.g5166.t1"/>
    </source>
</evidence>